<dbReference type="Gene3D" id="3.40.50.150">
    <property type="entry name" value="Vaccinia Virus protein VP39"/>
    <property type="match status" value="1"/>
</dbReference>
<dbReference type="InterPro" id="IPR056743">
    <property type="entry name" value="TRM5-TYW2-like_MTfase"/>
</dbReference>
<dbReference type="GeneID" id="89229506"/>
<comment type="caution">
    <text evidence="5">Lacks conserved residue(s) required for the propagation of feature annotation.</text>
</comment>
<dbReference type="GO" id="GO:0030488">
    <property type="term" value="P:tRNA methylation"/>
    <property type="evidence" value="ECO:0007669"/>
    <property type="project" value="TreeGrafter"/>
</dbReference>
<dbReference type="RefSeq" id="WP_338102920.1">
    <property type="nucleotide sequence ID" value="NZ_CP131060.1"/>
</dbReference>
<evidence type="ECO:0000259" key="6">
    <source>
        <dbReference type="PROSITE" id="PS51684"/>
    </source>
</evidence>
<dbReference type="SUPFAM" id="SSF53335">
    <property type="entry name" value="S-adenosyl-L-methionine-dependent methyltransferases"/>
    <property type="match status" value="1"/>
</dbReference>
<protein>
    <recommendedName>
        <fullName evidence="5">tRNA(Phe) (4-demethylwyosine(37)-C(7)) aminocarboxypropyltransferase</fullName>
        <ecNumber evidence="5">2.5.1.114</ecNumber>
    </recommendedName>
    <alternativeName>
        <fullName evidence="5">tRNA wyosine derivatives biosynthesis protein Taw2</fullName>
    </alternativeName>
</protein>
<feature type="binding site" evidence="5">
    <location>
        <position position="141"/>
    </location>
    <ligand>
        <name>S-adenosyl-L-methionine</name>
        <dbReference type="ChEBI" id="CHEBI:59789"/>
    </ligand>
</feature>
<dbReference type="InterPro" id="IPR029063">
    <property type="entry name" value="SAM-dependent_MTases_sf"/>
</dbReference>
<dbReference type="EC" id="2.5.1.114" evidence="5"/>
<dbReference type="InterPro" id="IPR030867">
    <property type="entry name" value="TYW2_archaea"/>
</dbReference>
<accession>A0AA96ZTQ1</accession>
<dbReference type="HAMAP" id="MF_01922">
    <property type="entry name" value="TYW2_archaea"/>
    <property type="match status" value="1"/>
</dbReference>
<dbReference type="PANTHER" id="PTHR23245">
    <property type="entry name" value="TRNA METHYLTRANSFERASE"/>
    <property type="match status" value="1"/>
</dbReference>
<feature type="binding site" evidence="5">
    <location>
        <position position="187"/>
    </location>
    <ligand>
        <name>S-adenosyl-L-methionine</name>
        <dbReference type="ChEBI" id="CHEBI:59789"/>
    </ligand>
</feature>
<keyword evidence="5" id="KW-0963">Cytoplasm</keyword>
<keyword evidence="2 5" id="KW-0808">Transferase</keyword>
<comment type="function">
    <text evidence="5">S-adenosyl-L-methionine-dependent transferase that acts as a component of the wyosine derivatives biosynthesis pathway. Catalyzes the transfer of the alpha-amino-alpha-carboxypropyl (acp) group from S-adenosyl-L-methionine to 4-demethylwyosine (imG-14), forming 7-aminocarboxypropyl-demethylwyosine (wybutosine-86) at position 37 of tRNA(Phe).</text>
</comment>
<comment type="catalytic activity">
    <reaction evidence="5">
        <text>4-demethylwyosine(37) in tRNA(Phe) + S-adenosyl-L-methionine = 4-demethyl-7-[(3S)-3-amino-3-carboxypropyl]wyosine(37) in tRNA(Phe) + S-methyl-5'-thioadenosine + H(+)</text>
        <dbReference type="Rhea" id="RHEA:36355"/>
        <dbReference type="Rhea" id="RHEA-COMP:10164"/>
        <dbReference type="Rhea" id="RHEA-COMP:10378"/>
        <dbReference type="ChEBI" id="CHEBI:15378"/>
        <dbReference type="ChEBI" id="CHEBI:17509"/>
        <dbReference type="ChEBI" id="CHEBI:59789"/>
        <dbReference type="ChEBI" id="CHEBI:64315"/>
        <dbReference type="ChEBI" id="CHEBI:73550"/>
        <dbReference type="EC" id="2.5.1.114"/>
    </reaction>
</comment>
<dbReference type="Pfam" id="PF02475">
    <property type="entry name" value="TRM5-TYW2_MTfase"/>
    <property type="match status" value="1"/>
</dbReference>
<proteinExistence type="inferred from homology"/>
<feature type="binding site" evidence="5">
    <location>
        <position position="148"/>
    </location>
    <ligand>
        <name>S-adenosyl-L-methionine</name>
        <dbReference type="ChEBI" id="CHEBI:59789"/>
    </ligand>
</feature>
<dbReference type="Proteomes" id="UP001303587">
    <property type="component" value="Chromosome"/>
</dbReference>
<dbReference type="Gene3D" id="3.30.300.110">
    <property type="entry name" value="Met-10+ protein-like domains"/>
    <property type="match status" value="1"/>
</dbReference>
<organism evidence="7 8">
    <name type="scientific">Methanolapillus millepedarum</name>
    <dbReference type="NCBI Taxonomy" id="3028296"/>
    <lineage>
        <taxon>Archaea</taxon>
        <taxon>Methanobacteriati</taxon>
        <taxon>Methanobacteriota</taxon>
        <taxon>Stenosarchaea group</taxon>
        <taxon>Methanomicrobia</taxon>
        <taxon>Methanosarcinales</taxon>
        <taxon>Methanosarcinaceae</taxon>
        <taxon>Methanolapillus</taxon>
    </lineage>
</organism>
<evidence type="ECO:0000313" key="8">
    <source>
        <dbReference type="Proteomes" id="UP001303587"/>
    </source>
</evidence>
<evidence type="ECO:0000256" key="4">
    <source>
        <dbReference type="ARBA" id="ARBA00022694"/>
    </source>
</evidence>
<dbReference type="GO" id="GO:0102522">
    <property type="term" value="F:tRNA 4-demethylwyosine alpha-amino-alpha-carboxypropyltransferase activity"/>
    <property type="evidence" value="ECO:0007669"/>
    <property type="project" value="UniProtKB-EC"/>
</dbReference>
<dbReference type="EMBL" id="CP131060">
    <property type="protein sequence ID" value="WNY24860.1"/>
    <property type="molecule type" value="Genomic_DNA"/>
</dbReference>
<reference evidence="7 8" key="1">
    <citation type="submission" date="2023-07" db="EMBL/GenBank/DDBJ databases">
        <title>Closed genoem sequence of Methanosarcinaceae archaeon Ac7.</title>
        <authorList>
            <person name="Poehlein A."/>
            <person name="Protasov E."/>
            <person name="Platt K."/>
            <person name="Reeh H."/>
            <person name="Daniel R."/>
            <person name="Brune A."/>
        </authorList>
    </citation>
    <scope>NUCLEOTIDE SEQUENCE [LARGE SCALE GENOMIC DNA]</scope>
    <source>
        <strain evidence="7 8">Ac7</strain>
    </source>
</reference>
<comment type="subcellular location">
    <subcellularLocation>
        <location evidence="5">Cytoplasm</location>
    </subcellularLocation>
</comment>
<keyword evidence="1" id="KW-0489">Methyltransferase</keyword>
<feature type="domain" description="SAM-dependent methyltransferase TRM5/TYW2-type" evidence="6">
    <location>
        <begin position="42"/>
        <end position="309"/>
    </location>
</feature>
<sequence>MKPQKLRDFAKWYLPSDENHLQPSDKRIALTPEEVEMLPANKQKIGDIVIVSVPPELSGKKTEIAQLLLKMDSKTRLVLGDSGIEGQFRIPVREIIGQRNATSGLSAGCILSVSDSFSVTETVHSENRCRFKLDAAQIMFSKGNLEEKRRLSTLCAGETIVDMFAGIGYFSIPIAVHSKPEKIIAIELNPVSYHYLCENVRLNRVENIVEPVLGDCGRITPKGIADRVLMGYVGTTHYYLAAGISAIKKEGGILHYHETVPEKLYPNRSVQRIMDAAAECGRGATILETRMIKKYSPGVYHVVVDAKIE</sequence>
<dbReference type="GO" id="GO:0005737">
    <property type="term" value="C:cytoplasm"/>
    <property type="evidence" value="ECO:0007669"/>
    <property type="project" value="UniProtKB-SubCell"/>
</dbReference>
<name>A0AA96ZTQ1_9EURY</name>
<dbReference type="CDD" id="cd02440">
    <property type="entry name" value="AdoMet_MTases"/>
    <property type="match status" value="1"/>
</dbReference>
<dbReference type="Pfam" id="PF25133">
    <property type="entry name" value="TYW2_N_2"/>
    <property type="match status" value="1"/>
</dbReference>
<dbReference type="AlphaFoldDB" id="A0AA96ZTQ1"/>
<comment type="similarity">
    <text evidence="5">Belongs to the class I-like SAM-binding methyltransferase superfamily. TRM5/TYW2 family.</text>
</comment>
<evidence type="ECO:0000256" key="5">
    <source>
        <dbReference type="HAMAP-Rule" id="MF_01922"/>
    </source>
</evidence>
<dbReference type="PANTHER" id="PTHR23245:SF41">
    <property type="entry name" value="TRNA(PHE) (4-DEMETHYLWYOSINE(37)-C(7)) AMINOCARBOXYPROPYLTRANSFERASE"/>
    <property type="match status" value="1"/>
</dbReference>
<evidence type="ECO:0000256" key="2">
    <source>
        <dbReference type="ARBA" id="ARBA00022679"/>
    </source>
</evidence>
<gene>
    <name evidence="5" type="primary">taw2</name>
    <name evidence="7" type="ORF">MsAc7_03870</name>
</gene>
<dbReference type="InterPro" id="IPR056744">
    <property type="entry name" value="TRM5/TYW2-like_N"/>
</dbReference>
<evidence type="ECO:0000256" key="1">
    <source>
        <dbReference type="ARBA" id="ARBA00022603"/>
    </source>
</evidence>
<evidence type="ECO:0000256" key="3">
    <source>
        <dbReference type="ARBA" id="ARBA00022691"/>
    </source>
</evidence>
<evidence type="ECO:0000313" key="7">
    <source>
        <dbReference type="EMBL" id="WNY24860.1"/>
    </source>
</evidence>
<keyword evidence="3 5" id="KW-0949">S-adenosyl-L-methionine</keyword>
<keyword evidence="8" id="KW-1185">Reference proteome</keyword>
<dbReference type="GO" id="GO:0008175">
    <property type="term" value="F:tRNA methyltransferase activity"/>
    <property type="evidence" value="ECO:0007669"/>
    <property type="project" value="TreeGrafter"/>
</dbReference>
<dbReference type="InterPro" id="IPR030382">
    <property type="entry name" value="MeTrfase_TRM5/TYW2"/>
</dbReference>
<dbReference type="PROSITE" id="PS51684">
    <property type="entry name" value="SAM_MT_TRM5_TYW2"/>
    <property type="match status" value="1"/>
</dbReference>
<keyword evidence="4 5" id="KW-0819">tRNA processing</keyword>
<dbReference type="FunFam" id="3.40.50.150:FF:000131">
    <property type="entry name" value="tRNA wybutosine-synthesizing protein 2/3/4"/>
    <property type="match status" value="1"/>
</dbReference>